<name>A0A9W6N8F4_9HYPH</name>
<dbReference type="Proteomes" id="UP001143309">
    <property type="component" value="Unassembled WGS sequence"/>
</dbReference>
<dbReference type="PROSITE" id="PS52029">
    <property type="entry name" value="LD_TPASE"/>
    <property type="match status" value="1"/>
</dbReference>
<evidence type="ECO:0000313" key="12">
    <source>
        <dbReference type="EMBL" id="GLK81508.1"/>
    </source>
</evidence>
<keyword evidence="13" id="KW-1185">Reference proteome</keyword>
<dbReference type="InterPro" id="IPR005490">
    <property type="entry name" value="LD_TPept_cat_dom"/>
</dbReference>
<evidence type="ECO:0000256" key="10">
    <source>
        <dbReference type="SAM" id="SignalP"/>
    </source>
</evidence>
<keyword evidence="8 9" id="KW-0961">Cell wall biogenesis/degradation</keyword>
<comment type="similarity">
    <text evidence="2">Belongs to the YkuD family.</text>
</comment>
<sequence length="205" mass="21715">MTSAFRAFPAARSALASVGFAVLLAGCGGSSSLSTTGGAPGVVAAMSTSYPSALPVQYRRTEVTDPTGEAPGTVVIDTADKFLYLVEPNGRAVRYGVGVGKEGFGWSGEAVVGAKQEWPDWVPPPEMLQRRPDLPLRMAGGPENPLGARALYLHRGGRDTLFRIHGTNEPHTIGRAMSSGCIRMINFDVEDLYTRVPIGAKVVVR</sequence>
<dbReference type="FunFam" id="2.40.440.10:FF:000002">
    <property type="entry name" value="L,D-transpeptidase ErfK/SrfK"/>
    <property type="match status" value="1"/>
</dbReference>
<evidence type="ECO:0000256" key="3">
    <source>
        <dbReference type="ARBA" id="ARBA00022676"/>
    </source>
</evidence>
<dbReference type="InterPro" id="IPR038063">
    <property type="entry name" value="Transpep_catalytic_dom"/>
</dbReference>
<proteinExistence type="inferred from homology"/>
<dbReference type="GO" id="GO:0008360">
    <property type="term" value="P:regulation of cell shape"/>
    <property type="evidence" value="ECO:0007669"/>
    <property type="project" value="UniProtKB-UniRule"/>
</dbReference>
<evidence type="ECO:0000259" key="11">
    <source>
        <dbReference type="PROSITE" id="PS52029"/>
    </source>
</evidence>
<comment type="caution">
    <text evidence="12">The sequence shown here is derived from an EMBL/GenBank/DDBJ whole genome shotgun (WGS) entry which is preliminary data.</text>
</comment>
<dbReference type="GO" id="GO:0071555">
    <property type="term" value="P:cell wall organization"/>
    <property type="evidence" value="ECO:0007669"/>
    <property type="project" value="UniProtKB-UniRule"/>
</dbReference>
<protein>
    <submittedName>
        <fullName evidence="12">L,D-transpeptidase</fullName>
    </submittedName>
</protein>
<reference evidence="12" key="1">
    <citation type="journal article" date="2014" name="Int. J. Syst. Evol. Microbiol.">
        <title>Complete genome sequence of Corynebacterium casei LMG S-19264T (=DSM 44701T), isolated from a smear-ripened cheese.</title>
        <authorList>
            <consortium name="US DOE Joint Genome Institute (JGI-PGF)"/>
            <person name="Walter F."/>
            <person name="Albersmeier A."/>
            <person name="Kalinowski J."/>
            <person name="Ruckert C."/>
        </authorList>
    </citation>
    <scope>NUCLEOTIDE SEQUENCE</scope>
    <source>
        <strain evidence="12">VKM B-2748</strain>
    </source>
</reference>
<dbReference type="EMBL" id="BSFL01000003">
    <property type="protein sequence ID" value="GLK81508.1"/>
    <property type="molecule type" value="Genomic_DNA"/>
</dbReference>
<dbReference type="GO" id="GO:0005576">
    <property type="term" value="C:extracellular region"/>
    <property type="evidence" value="ECO:0007669"/>
    <property type="project" value="TreeGrafter"/>
</dbReference>
<evidence type="ECO:0000256" key="9">
    <source>
        <dbReference type="PROSITE-ProRule" id="PRU01373"/>
    </source>
</evidence>
<keyword evidence="6 9" id="KW-0133">Cell shape</keyword>
<dbReference type="GO" id="GO:0016757">
    <property type="term" value="F:glycosyltransferase activity"/>
    <property type="evidence" value="ECO:0007669"/>
    <property type="project" value="UniProtKB-KW"/>
</dbReference>
<evidence type="ECO:0000256" key="5">
    <source>
        <dbReference type="ARBA" id="ARBA00022801"/>
    </source>
</evidence>
<reference evidence="12" key="2">
    <citation type="submission" date="2023-01" db="EMBL/GenBank/DDBJ databases">
        <authorList>
            <person name="Sun Q."/>
            <person name="Evtushenko L."/>
        </authorList>
    </citation>
    <scope>NUCLEOTIDE SEQUENCE</scope>
    <source>
        <strain evidence="12">VKM B-2748</strain>
    </source>
</reference>
<evidence type="ECO:0000256" key="1">
    <source>
        <dbReference type="ARBA" id="ARBA00004752"/>
    </source>
</evidence>
<dbReference type="RefSeq" id="WP_271201957.1">
    <property type="nucleotide sequence ID" value="NZ_BSFL01000003.1"/>
</dbReference>
<evidence type="ECO:0000256" key="4">
    <source>
        <dbReference type="ARBA" id="ARBA00022679"/>
    </source>
</evidence>
<comment type="pathway">
    <text evidence="1 9">Cell wall biogenesis; peptidoglycan biosynthesis.</text>
</comment>
<evidence type="ECO:0000313" key="13">
    <source>
        <dbReference type="Proteomes" id="UP001143309"/>
    </source>
</evidence>
<evidence type="ECO:0000256" key="6">
    <source>
        <dbReference type="ARBA" id="ARBA00022960"/>
    </source>
</evidence>
<feature type="domain" description="L,D-TPase catalytic" evidence="11">
    <location>
        <begin position="72"/>
        <end position="205"/>
    </location>
</feature>
<dbReference type="CDD" id="cd16913">
    <property type="entry name" value="YkuD_like"/>
    <property type="match status" value="1"/>
</dbReference>
<keyword evidence="3" id="KW-0328">Glycosyltransferase</keyword>
<feature type="signal peptide" evidence="10">
    <location>
        <begin position="1"/>
        <end position="21"/>
    </location>
</feature>
<keyword evidence="4" id="KW-0808">Transferase</keyword>
<keyword evidence="7 9" id="KW-0573">Peptidoglycan synthesis</keyword>
<evidence type="ECO:0000256" key="7">
    <source>
        <dbReference type="ARBA" id="ARBA00022984"/>
    </source>
</evidence>
<dbReference type="GO" id="GO:0018104">
    <property type="term" value="P:peptidoglycan-protein cross-linking"/>
    <property type="evidence" value="ECO:0007669"/>
    <property type="project" value="TreeGrafter"/>
</dbReference>
<gene>
    <name evidence="12" type="ORF">GCM10008174_32490</name>
</gene>
<organism evidence="12 13">
    <name type="scientific">Methylopila turkensis</name>
    <dbReference type="NCBI Taxonomy" id="1437816"/>
    <lineage>
        <taxon>Bacteria</taxon>
        <taxon>Pseudomonadati</taxon>
        <taxon>Pseudomonadota</taxon>
        <taxon>Alphaproteobacteria</taxon>
        <taxon>Hyphomicrobiales</taxon>
        <taxon>Methylopilaceae</taxon>
        <taxon>Methylopila</taxon>
    </lineage>
</organism>
<feature type="active site" description="Proton donor/acceptor" evidence="9">
    <location>
        <position position="165"/>
    </location>
</feature>
<feature type="chain" id="PRO_5040826504" evidence="10">
    <location>
        <begin position="22"/>
        <end position="205"/>
    </location>
</feature>
<dbReference type="InterPro" id="IPR050979">
    <property type="entry name" value="LD-transpeptidase"/>
</dbReference>
<dbReference type="GO" id="GO:0071972">
    <property type="term" value="F:peptidoglycan L,D-transpeptidase activity"/>
    <property type="evidence" value="ECO:0007669"/>
    <property type="project" value="TreeGrafter"/>
</dbReference>
<dbReference type="PROSITE" id="PS51257">
    <property type="entry name" value="PROKAR_LIPOPROTEIN"/>
    <property type="match status" value="1"/>
</dbReference>
<dbReference type="PANTHER" id="PTHR30582">
    <property type="entry name" value="L,D-TRANSPEPTIDASE"/>
    <property type="match status" value="1"/>
</dbReference>
<accession>A0A9W6N8F4</accession>
<keyword evidence="10" id="KW-0732">Signal</keyword>
<dbReference type="SUPFAM" id="SSF141523">
    <property type="entry name" value="L,D-transpeptidase catalytic domain-like"/>
    <property type="match status" value="1"/>
</dbReference>
<dbReference type="Pfam" id="PF03734">
    <property type="entry name" value="YkuD"/>
    <property type="match status" value="1"/>
</dbReference>
<dbReference type="PANTHER" id="PTHR30582:SF24">
    <property type="entry name" value="L,D-TRANSPEPTIDASE ERFK_SRFK-RELATED"/>
    <property type="match status" value="1"/>
</dbReference>
<keyword evidence="5" id="KW-0378">Hydrolase</keyword>
<evidence type="ECO:0000256" key="8">
    <source>
        <dbReference type="ARBA" id="ARBA00023316"/>
    </source>
</evidence>
<dbReference type="AlphaFoldDB" id="A0A9W6N8F4"/>
<evidence type="ECO:0000256" key="2">
    <source>
        <dbReference type="ARBA" id="ARBA00005992"/>
    </source>
</evidence>
<feature type="active site" description="Nucleophile" evidence="9">
    <location>
        <position position="181"/>
    </location>
</feature>
<dbReference type="Gene3D" id="2.40.440.10">
    <property type="entry name" value="L,D-transpeptidase catalytic domain-like"/>
    <property type="match status" value="1"/>
</dbReference>